<feature type="binding site" evidence="7 9">
    <location>
        <position position="154"/>
    </location>
    <ligand>
        <name>substrate</name>
    </ligand>
</feature>
<dbReference type="FunFam" id="2.40.37.10:FF:000015">
    <property type="entry name" value="Alanine racemase"/>
    <property type="match status" value="1"/>
</dbReference>
<dbReference type="InterPro" id="IPR001608">
    <property type="entry name" value="Ala_racemase_N"/>
</dbReference>
<evidence type="ECO:0000256" key="1">
    <source>
        <dbReference type="ARBA" id="ARBA00000316"/>
    </source>
</evidence>
<feature type="region of interest" description="Disordered" evidence="10">
    <location>
        <begin position="392"/>
        <end position="443"/>
    </location>
</feature>
<dbReference type="Gene3D" id="2.40.37.10">
    <property type="entry name" value="Lyase, Ornithine Decarboxylase, Chain A, domain 1"/>
    <property type="match status" value="1"/>
</dbReference>
<feature type="active site" description="Proton acceptor; specific for D-alanine" evidence="7">
    <location>
        <position position="56"/>
    </location>
</feature>
<dbReference type="PROSITE" id="PS00395">
    <property type="entry name" value="ALANINE_RACEMASE"/>
    <property type="match status" value="1"/>
</dbReference>
<proteinExistence type="inferred from homology"/>
<dbReference type="Pfam" id="PF01168">
    <property type="entry name" value="Ala_racemase_N"/>
    <property type="match status" value="1"/>
</dbReference>
<dbReference type="GO" id="GO:0005829">
    <property type="term" value="C:cytosol"/>
    <property type="evidence" value="ECO:0007669"/>
    <property type="project" value="TreeGrafter"/>
</dbReference>
<dbReference type="RefSeq" id="WP_166204516.1">
    <property type="nucleotide sequence ID" value="NZ_CP088285.1"/>
</dbReference>
<evidence type="ECO:0000256" key="7">
    <source>
        <dbReference type="HAMAP-Rule" id="MF_01201"/>
    </source>
</evidence>
<dbReference type="GO" id="GO:0008784">
    <property type="term" value="F:alanine racemase activity"/>
    <property type="evidence" value="ECO:0007669"/>
    <property type="project" value="UniProtKB-UniRule"/>
</dbReference>
<evidence type="ECO:0000256" key="8">
    <source>
        <dbReference type="PIRSR" id="PIRSR600821-50"/>
    </source>
</evidence>
<evidence type="ECO:0000256" key="6">
    <source>
        <dbReference type="ARBA" id="ARBA00023235"/>
    </source>
</evidence>
<dbReference type="InterPro" id="IPR029066">
    <property type="entry name" value="PLP-binding_barrel"/>
</dbReference>
<evidence type="ECO:0000256" key="4">
    <source>
        <dbReference type="ARBA" id="ARBA00013089"/>
    </source>
</evidence>
<keyword evidence="5 7" id="KW-0663">Pyridoxal phosphate</keyword>
<evidence type="ECO:0000313" key="12">
    <source>
        <dbReference type="EMBL" id="NVI45111.1"/>
    </source>
</evidence>
<comment type="caution">
    <text evidence="12">The sequence shown here is derived from an EMBL/GenBank/DDBJ whole genome shotgun (WGS) entry which is preliminary data.</text>
</comment>
<comment type="catalytic activity">
    <reaction evidence="1 7">
        <text>L-alanine = D-alanine</text>
        <dbReference type="Rhea" id="RHEA:20249"/>
        <dbReference type="ChEBI" id="CHEBI:57416"/>
        <dbReference type="ChEBI" id="CHEBI:57972"/>
        <dbReference type="EC" id="5.1.1.1"/>
    </reaction>
</comment>
<feature type="compositionally biased region" description="Pro residues" evidence="10">
    <location>
        <begin position="417"/>
        <end position="443"/>
    </location>
</feature>
<dbReference type="InterPro" id="IPR020622">
    <property type="entry name" value="Ala_racemase_pyridoxalP-BS"/>
</dbReference>
<dbReference type="SUPFAM" id="SSF50621">
    <property type="entry name" value="Alanine racemase C-terminal domain-like"/>
    <property type="match status" value="1"/>
</dbReference>
<organism evidence="12">
    <name type="scientific">Bradyrhizobium septentrionale</name>
    <dbReference type="NCBI Taxonomy" id="1404411"/>
    <lineage>
        <taxon>Bacteria</taxon>
        <taxon>Pseudomonadati</taxon>
        <taxon>Pseudomonadota</taxon>
        <taxon>Alphaproteobacteria</taxon>
        <taxon>Hyphomicrobiales</taxon>
        <taxon>Nitrobacteraceae</taxon>
        <taxon>Bradyrhizobium</taxon>
    </lineage>
</organism>
<dbReference type="HAMAP" id="MF_01201">
    <property type="entry name" value="Ala_racemase"/>
    <property type="match status" value="1"/>
</dbReference>
<gene>
    <name evidence="12" type="primary">alr</name>
    <name evidence="12" type="ORF">HAP48_019555</name>
</gene>
<comment type="function">
    <text evidence="7">Catalyzes the interconversion of L-alanine and D-alanine. May also act on other amino acids.</text>
</comment>
<name>A0A973W083_9BRAD</name>
<dbReference type="CDD" id="cd00430">
    <property type="entry name" value="PLPDE_III_AR"/>
    <property type="match status" value="1"/>
</dbReference>
<comment type="cofactor">
    <cofactor evidence="2 7 8">
        <name>pyridoxal 5'-phosphate</name>
        <dbReference type="ChEBI" id="CHEBI:597326"/>
    </cofactor>
</comment>
<keyword evidence="6 7" id="KW-0413">Isomerase</keyword>
<protein>
    <recommendedName>
        <fullName evidence="4 7">Alanine racemase</fullName>
        <ecNumber evidence="4 7">5.1.1.1</ecNumber>
    </recommendedName>
</protein>
<evidence type="ECO:0000256" key="3">
    <source>
        <dbReference type="ARBA" id="ARBA00007880"/>
    </source>
</evidence>
<dbReference type="PRINTS" id="PR00992">
    <property type="entry name" value="ALARACEMASE"/>
</dbReference>
<comment type="pathway">
    <text evidence="7">Amino-acid biosynthesis; D-alanine biosynthesis; D-alanine from L-alanine: step 1/1.</text>
</comment>
<feature type="active site" description="Proton acceptor; specific for L-alanine" evidence="7">
    <location>
        <position position="275"/>
    </location>
</feature>
<feature type="binding site" evidence="7 9">
    <location>
        <position position="328"/>
    </location>
    <ligand>
        <name>substrate</name>
    </ligand>
</feature>
<dbReference type="Pfam" id="PF00842">
    <property type="entry name" value="Ala_racemase_C"/>
    <property type="match status" value="1"/>
</dbReference>
<feature type="modified residue" description="N6-(pyridoxal phosphate)lysine" evidence="7 8">
    <location>
        <position position="56"/>
    </location>
</feature>
<dbReference type="NCBIfam" id="TIGR00492">
    <property type="entry name" value="alr"/>
    <property type="match status" value="1"/>
</dbReference>
<evidence type="ECO:0000256" key="10">
    <source>
        <dbReference type="SAM" id="MobiDB-lite"/>
    </source>
</evidence>
<dbReference type="EMBL" id="JAAOLE020000001">
    <property type="protein sequence ID" value="NVI45111.1"/>
    <property type="molecule type" value="Genomic_DNA"/>
</dbReference>
<dbReference type="PANTHER" id="PTHR30511">
    <property type="entry name" value="ALANINE RACEMASE"/>
    <property type="match status" value="1"/>
</dbReference>
<evidence type="ECO:0000256" key="5">
    <source>
        <dbReference type="ARBA" id="ARBA00022898"/>
    </source>
</evidence>
<reference evidence="12" key="1">
    <citation type="submission" date="2020-06" db="EMBL/GenBank/DDBJ databases">
        <title>Whole Genome Sequence of Bradyrhizobium sp. Strain 1S1.</title>
        <authorList>
            <person name="Bromfield E.S.P."/>
            <person name="Cloutier S."/>
        </authorList>
    </citation>
    <scope>NUCLEOTIDE SEQUENCE [LARGE SCALE GENOMIC DNA]</scope>
    <source>
        <strain evidence="12">1S1</strain>
    </source>
</reference>
<dbReference type="GO" id="GO:0030632">
    <property type="term" value="P:D-alanine biosynthetic process"/>
    <property type="evidence" value="ECO:0007669"/>
    <property type="project" value="UniProtKB-UniRule"/>
</dbReference>
<feature type="compositionally biased region" description="Basic and acidic residues" evidence="10">
    <location>
        <begin position="396"/>
        <end position="410"/>
    </location>
</feature>
<feature type="domain" description="Alanine racemase C-terminal" evidence="11">
    <location>
        <begin position="254"/>
        <end position="385"/>
    </location>
</feature>
<dbReference type="SMART" id="SM01005">
    <property type="entry name" value="Ala_racemase_C"/>
    <property type="match status" value="1"/>
</dbReference>
<dbReference type="Gene3D" id="3.20.20.10">
    <property type="entry name" value="Alanine racemase"/>
    <property type="match status" value="1"/>
</dbReference>
<evidence type="ECO:0000259" key="11">
    <source>
        <dbReference type="SMART" id="SM01005"/>
    </source>
</evidence>
<dbReference type="InterPro" id="IPR011079">
    <property type="entry name" value="Ala_racemase_C"/>
</dbReference>
<dbReference type="PANTHER" id="PTHR30511:SF0">
    <property type="entry name" value="ALANINE RACEMASE, CATABOLIC-RELATED"/>
    <property type="match status" value="1"/>
</dbReference>
<dbReference type="GO" id="GO:0030170">
    <property type="term" value="F:pyridoxal phosphate binding"/>
    <property type="evidence" value="ECO:0007669"/>
    <property type="project" value="UniProtKB-UniRule"/>
</dbReference>
<accession>A0A973W083</accession>
<dbReference type="SUPFAM" id="SSF51419">
    <property type="entry name" value="PLP-binding barrel"/>
    <property type="match status" value="1"/>
</dbReference>
<dbReference type="InterPro" id="IPR000821">
    <property type="entry name" value="Ala_racemase"/>
</dbReference>
<dbReference type="InterPro" id="IPR009006">
    <property type="entry name" value="Ala_racemase/Decarboxylase_C"/>
</dbReference>
<dbReference type="EC" id="5.1.1.1" evidence="4 7"/>
<evidence type="ECO:0000256" key="9">
    <source>
        <dbReference type="PIRSR" id="PIRSR600821-52"/>
    </source>
</evidence>
<comment type="similarity">
    <text evidence="3 7">Belongs to the alanine racemase family.</text>
</comment>
<evidence type="ECO:0000256" key="2">
    <source>
        <dbReference type="ARBA" id="ARBA00001933"/>
    </source>
</evidence>
<sequence length="443" mass="46192">MNIVTDAKSQLTPEASLLATHPTANGILTVDLDAIIANWRKLEKTAVPAECAAVVKANAYGCGAEQVSRALAKAGCKTFFVATVEEAAVVRAAVPEATVYSLGGFFQNTGDAYARIDCKPVIGDLNELAEWDVFCRRSGWSGGAAIHIDTGMNRLGLTVSEAQGIIPRINAGDHGITLVMSHLASAELLNSPANARQLASFREIASLFAGVPASLANSSGVFLGAPFQFEMVRPGCALYGVNPTPEADNPMQPVVDLKARIVQIRNIDRGETVGYGGTWTARRPTRLAIVSAGYADGYFRAASANDGTRGAEVVVAGKRCPIAGRVSMDLIAVDVTDLDKNAVRRGHMVTLIGEGITVDEVAHHFGTIGYEVLTSLGRRFVRIYKGGDAVAARSDATAEKSEPAAAEKSETAAPATPVAPPALPTAAPAAPPPLPAEPTPPSA</sequence>
<dbReference type="AlphaFoldDB" id="A0A973W083"/>